<keyword evidence="5" id="KW-1185">Reference proteome</keyword>
<dbReference type="RefSeq" id="WP_180702508.1">
    <property type="nucleotide sequence ID" value="NZ_CAOJQT010000180.1"/>
</dbReference>
<feature type="binding site" evidence="1">
    <location>
        <position position="84"/>
    </location>
    <ligand>
        <name>Ni(2+)</name>
        <dbReference type="ChEBI" id="CHEBI:49786"/>
    </ligand>
</feature>
<dbReference type="InterPro" id="IPR026043">
    <property type="entry name" value="NadR"/>
</dbReference>
<evidence type="ECO:0000313" key="4">
    <source>
        <dbReference type="EMBL" id="CED95033.1"/>
    </source>
</evidence>
<reference evidence="4 5" key="1">
    <citation type="submission" date="2014-04" db="EMBL/GenBank/DDBJ databases">
        <authorList>
            <person name="Hornung B.V."/>
        </authorList>
    </citation>
    <scope>NUCLEOTIDE SEQUENCE [LARGE SCALE GENOMIC DNA]</scope>
    <source>
        <strain evidence="4 5">CRIB</strain>
    </source>
</reference>
<dbReference type="InterPro" id="IPR035922">
    <property type="entry name" value="3H_dom_sf"/>
</dbReference>
<dbReference type="PANTHER" id="PTHR40068">
    <property type="entry name" value="TRANSCRIPTION REPRESSOR NIAR-RELATED"/>
    <property type="match status" value="1"/>
</dbReference>
<dbReference type="PIRSF" id="PIRSF037847">
    <property type="entry name" value="NiaR"/>
    <property type="match status" value="1"/>
</dbReference>
<gene>
    <name evidence="4" type="ORF">CRIB_2438</name>
</gene>
<feature type="binding site" evidence="1">
    <location>
        <position position="75"/>
    </location>
    <ligand>
        <name>Ni(2+)</name>
        <dbReference type="ChEBI" id="CHEBI:49786"/>
    </ligand>
</feature>
<evidence type="ECO:0000259" key="2">
    <source>
        <dbReference type="Pfam" id="PF02829"/>
    </source>
</evidence>
<organism evidence="4 5">
    <name type="scientific">Romboutsia ilealis</name>
    <dbReference type="NCBI Taxonomy" id="1115758"/>
    <lineage>
        <taxon>Bacteria</taxon>
        <taxon>Bacillati</taxon>
        <taxon>Bacillota</taxon>
        <taxon>Clostridia</taxon>
        <taxon>Peptostreptococcales</taxon>
        <taxon>Peptostreptococcaceae</taxon>
        <taxon>Romboutsia</taxon>
    </lineage>
</organism>
<dbReference type="KEGG" id="ril:CRIB_2438"/>
<dbReference type="Gene3D" id="3.30.1340.20">
    <property type="entry name" value="3H domain"/>
    <property type="match status" value="1"/>
</dbReference>
<evidence type="ECO:0000313" key="5">
    <source>
        <dbReference type="Proteomes" id="UP000245622"/>
    </source>
</evidence>
<dbReference type="SUPFAM" id="SSF75500">
    <property type="entry name" value="Putative transcriptional regulator TM1602, C-terminal domain"/>
    <property type="match status" value="1"/>
</dbReference>
<keyword evidence="1" id="KW-0533">Nickel</keyword>
<dbReference type="InterPro" id="IPR013196">
    <property type="entry name" value="HTH_11"/>
</dbReference>
<dbReference type="Gene3D" id="1.10.10.10">
    <property type="entry name" value="Winged helix-like DNA-binding domain superfamily/Winged helix DNA-binding domain"/>
    <property type="match status" value="1"/>
</dbReference>
<dbReference type="InterPro" id="IPR004173">
    <property type="entry name" value="3H_domain"/>
</dbReference>
<feature type="binding site" evidence="1">
    <location>
        <position position="145"/>
    </location>
    <ligand>
        <name>Ni(2+)</name>
        <dbReference type="ChEBI" id="CHEBI:49786"/>
    </ligand>
</feature>
<evidence type="ECO:0000259" key="3">
    <source>
        <dbReference type="Pfam" id="PF08279"/>
    </source>
</evidence>
<feature type="binding site" evidence="1">
    <location>
        <position position="143"/>
    </location>
    <ligand>
        <name>Ni(2+)</name>
        <dbReference type="ChEBI" id="CHEBI:49786"/>
    </ligand>
</feature>
<dbReference type="GO" id="GO:0046872">
    <property type="term" value="F:metal ion binding"/>
    <property type="evidence" value="ECO:0007669"/>
    <property type="project" value="UniProtKB-KW"/>
</dbReference>
<dbReference type="Pfam" id="PF08279">
    <property type="entry name" value="HTH_11"/>
    <property type="match status" value="1"/>
</dbReference>
<proteinExistence type="predicted"/>
<accession>A0A1V1I4H2</accession>
<keyword evidence="1" id="KW-0479">Metal-binding</keyword>
<dbReference type="AlphaFoldDB" id="A0A1V1I4H2"/>
<name>A0A1V1I4H2_9FIRM</name>
<dbReference type="PANTHER" id="PTHR40068:SF1">
    <property type="entry name" value="TRANSCRIPTION REPRESSOR NIAR-RELATED"/>
    <property type="match status" value="1"/>
</dbReference>
<sequence length="174" mass="19673">MNTKERRELLLSILNKSTNPIKGDELANILNVSRQVIVQDIALIRATGVDIIATPQGYVIYNTKMSSKVIECRNHTDEDEFYNELKTIVDLGGKVKDVIVKHPIYGEIKVDLDIASNRDIDKFMKKASSDEFKQLSTLTKNSHFHTIEAKSEEILDEIISSLLDKNILANNSKK</sequence>
<feature type="domain" description="Helix-turn-helix type 11" evidence="3">
    <location>
        <begin position="6"/>
        <end position="58"/>
    </location>
</feature>
<dbReference type="GeneID" id="82206509"/>
<dbReference type="EMBL" id="LN555523">
    <property type="protein sequence ID" value="CED95033.1"/>
    <property type="molecule type" value="Genomic_DNA"/>
</dbReference>
<feature type="domain" description="3H" evidence="2">
    <location>
        <begin position="74"/>
        <end position="168"/>
    </location>
</feature>
<dbReference type="InterPro" id="IPR036388">
    <property type="entry name" value="WH-like_DNA-bd_sf"/>
</dbReference>
<dbReference type="Proteomes" id="UP000245622">
    <property type="component" value="Chromosome 1"/>
</dbReference>
<dbReference type="InterPro" id="IPR036390">
    <property type="entry name" value="WH_DNA-bd_sf"/>
</dbReference>
<dbReference type="Pfam" id="PF02829">
    <property type="entry name" value="3H"/>
    <property type="match status" value="1"/>
</dbReference>
<protein>
    <submittedName>
        <fullName evidence="4">3H domain protein</fullName>
    </submittedName>
</protein>
<evidence type="ECO:0000256" key="1">
    <source>
        <dbReference type="PIRSR" id="PIRSR037847-1"/>
    </source>
</evidence>
<dbReference type="SUPFAM" id="SSF46785">
    <property type="entry name" value="Winged helix' DNA-binding domain"/>
    <property type="match status" value="1"/>
</dbReference>